<sequence>MKIYIGHSKELNFRDELYIPIRESRFNLEHEIILPHEIYQQANNFITKDIIKTCDLMIAEVSFSATGLGIELGWANSFGCPIVCIYRKDSKIEGSLKVICTEFIEYTDKNDLIEKISHISKLK</sequence>
<evidence type="ECO:0000313" key="2">
    <source>
        <dbReference type="Proteomes" id="UP000034137"/>
    </source>
</evidence>
<dbReference type="Gene3D" id="3.40.50.450">
    <property type="match status" value="1"/>
</dbReference>
<gene>
    <name evidence="1" type="ORF">UT64_C0027G0011</name>
</gene>
<evidence type="ECO:0000313" key="1">
    <source>
        <dbReference type="EMBL" id="KKR32640.1"/>
    </source>
</evidence>
<proteinExistence type="predicted"/>
<reference evidence="1 2" key="1">
    <citation type="journal article" date="2015" name="Nature">
        <title>rRNA introns, odd ribosomes, and small enigmatic genomes across a large radiation of phyla.</title>
        <authorList>
            <person name="Brown C.T."/>
            <person name="Hug L.A."/>
            <person name="Thomas B.C."/>
            <person name="Sharon I."/>
            <person name="Castelle C.J."/>
            <person name="Singh A."/>
            <person name="Wilkins M.J."/>
            <person name="Williams K.H."/>
            <person name="Banfield J.F."/>
        </authorList>
    </citation>
    <scope>NUCLEOTIDE SEQUENCE [LARGE SCALE GENOMIC DNA]</scope>
</reference>
<comment type="caution">
    <text evidence="1">The sequence shown here is derived from an EMBL/GenBank/DDBJ whole genome shotgun (WGS) entry which is preliminary data.</text>
</comment>
<dbReference type="AlphaFoldDB" id="A0A0G0SD65"/>
<protein>
    <recommendedName>
        <fullName evidence="3">2'-deoxynucleoside 5'-phosphate N-hydrolase 1</fullName>
    </recommendedName>
</protein>
<dbReference type="EMBL" id="LBXO01000027">
    <property type="protein sequence ID" value="KKR32640.1"/>
    <property type="molecule type" value="Genomic_DNA"/>
</dbReference>
<accession>A0A0G0SD65</accession>
<dbReference type="Proteomes" id="UP000034137">
    <property type="component" value="Unassembled WGS sequence"/>
</dbReference>
<name>A0A0G0SD65_9BACT</name>
<evidence type="ECO:0008006" key="3">
    <source>
        <dbReference type="Google" id="ProtNLM"/>
    </source>
</evidence>
<dbReference type="SUPFAM" id="SSF52309">
    <property type="entry name" value="N-(deoxy)ribosyltransferase-like"/>
    <property type="match status" value="1"/>
</dbReference>
<organism evidence="1 2">
    <name type="scientific">Candidatus Falkowbacteria bacterium GW2011_GWF2_39_8</name>
    <dbReference type="NCBI Taxonomy" id="1618642"/>
    <lineage>
        <taxon>Bacteria</taxon>
        <taxon>Candidatus Falkowiibacteriota</taxon>
    </lineage>
</organism>